<accession>A0A7R6R815</accession>
<keyword evidence="4" id="KW-1003">Cell membrane</keyword>
<dbReference type="PANTHER" id="PTHR30294:SF29">
    <property type="entry name" value="MULTIDRUG ABC TRANSPORTER PERMEASE YBHS-RELATED"/>
    <property type="match status" value="1"/>
</dbReference>
<dbReference type="GO" id="GO:0016740">
    <property type="term" value="F:transferase activity"/>
    <property type="evidence" value="ECO:0007669"/>
    <property type="project" value="UniProtKB-KW"/>
</dbReference>
<evidence type="ECO:0000256" key="7">
    <source>
        <dbReference type="ARBA" id="ARBA00023136"/>
    </source>
</evidence>
<feature type="transmembrane region" description="Helical" evidence="8">
    <location>
        <begin position="174"/>
        <end position="195"/>
    </location>
</feature>
<evidence type="ECO:0000313" key="10">
    <source>
        <dbReference type="EMBL" id="BBU69965.1"/>
    </source>
</evidence>
<dbReference type="AlphaFoldDB" id="A0A7R6R815"/>
<evidence type="ECO:0000256" key="3">
    <source>
        <dbReference type="ARBA" id="ARBA00022448"/>
    </source>
</evidence>
<dbReference type="RefSeq" id="WP_202930711.1">
    <property type="nucleotide sequence ID" value="NZ_AP022345.1"/>
</dbReference>
<comment type="subcellular location">
    <subcellularLocation>
        <location evidence="1">Cell membrane</location>
        <topology evidence="1">Multi-pass membrane protein</topology>
    </subcellularLocation>
</comment>
<evidence type="ECO:0000256" key="4">
    <source>
        <dbReference type="ARBA" id="ARBA00022475"/>
    </source>
</evidence>
<evidence type="ECO:0000256" key="8">
    <source>
        <dbReference type="SAM" id="Phobius"/>
    </source>
</evidence>
<feature type="transmembrane region" description="Helical" evidence="8">
    <location>
        <begin position="338"/>
        <end position="357"/>
    </location>
</feature>
<evidence type="ECO:0000256" key="1">
    <source>
        <dbReference type="ARBA" id="ARBA00004651"/>
    </source>
</evidence>
<sequence>MHKEFTLIRRDRGTVAMLLILPVMMLVLFGFAIQLDPKLLPTAVIDHDQSPLTRSIITNIEASGYFKVVDSNATEAKAETEMSEGALTFILTFPGGFTRDFVRGENPQILIEVDGSDPGNSMNAVSHLQPIIDQSIIEFTSKGLTTPYLQGKKREATLIVHRNYNETNKSVFNIVPGLIGVLLTLTLVMITSTAITSEREAGTMELLLTTPLKPAEIILGKVIPYVLVGYVQLTIIVAFGLLVIGLPFEGSMLLLYLASAPFIVANLMIGMLFSTFARTAMQAVIMSIFFQLPSMFITGYVFTFYGMPGWARNAGSLLPMTYYMRIVRGIFLKGSDTLTLMPSILMLCAIATVLVVVTSMKFRKTLD</sequence>
<protein>
    <submittedName>
        <fullName evidence="10">Mannose-1-phosphate guanyltransferase</fullName>
    </submittedName>
</protein>
<dbReference type="GO" id="GO:0005886">
    <property type="term" value="C:plasma membrane"/>
    <property type="evidence" value="ECO:0007669"/>
    <property type="project" value="UniProtKB-SubCell"/>
</dbReference>
<dbReference type="Proteomes" id="UP000463961">
    <property type="component" value="Chromosome"/>
</dbReference>
<dbReference type="EMBL" id="AP022345">
    <property type="protein sequence ID" value="BBU69965.1"/>
    <property type="molecule type" value="Genomic_DNA"/>
</dbReference>
<dbReference type="InterPro" id="IPR047817">
    <property type="entry name" value="ABC2_TM_bact-type"/>
</dbReference>
<evidence type="ECO:0000256" key="5">
    <source>
        <dbReference type="ARBA" id="ARBA00022692"/>
    </source>
</evidence>
<keyword evidence="10" id="KW-0808">Transferase</keyword>
<feature type="transmembrane region" description="Helical" evidence="8">
    <location>
        <begin position="283"/>
        <end position="307"/>
    </location>
</feature>
<feature type="transmembrane region" description="Helical" evidence="8">
    <location>
        <begin position="12"/>
        <end position="33"/>
    </location>
</feature>
<evidence type="ECO:0000313" key="11">
    <source>
        <dbReference type="Proteomes" id="UP000463961"/>
    </source>
</evidence>
<keyword evidence="11" id="KW-1185">Reference proteome</keyword>
<name>A0A7R6R815_9RHOO</name>
<dbReference type="InterPro" id="IPR051449">
    <property type="entry name" value="ABC-2_transporter_component"/>
</dbReference>
<keyword evidence="7 8" id="KW-0472">Membrane</keyword>
<dbReference type="InterPro" id="IPR013525">
    <property type="entry name" value="ABC2_TM"/>
</dbReference>
<feature type="transmembrane region" description="Helical" evidence="8">
    <location>
        <begin position="222"/>
        <end position="248"/>
    </location>
</feature>
<dbReference type="GO" id="GO:0140359">
    <property type="term" value="F:ABC-type transporter activity"/>
    <property type="evidence" value="ECO:0007669"/>
    <property type="project" value="InterPro"/>
</dbReference>
<keyword evidence="3" id="KW-0813">Transport</keyword>
<keyword evidence="6 8" id="KW-1133">Transmembrane helix</keyword>
<comment type="similarity">
    <text evidence="2">Belongs to the ABC-2 integral membrane protein family.</text>
</comment>
<proteinExistence type="inferred from homology"/>
<dbReference type="Pfam" id="PF12698">
    <property type="entry name" value="ABC2_membrane_3"/>
    <property type="match status" value="1"/>
</dbReference>
<keyword evidence="5 8" id="KW-0812">Transmembrane</keyword>
<reference evidence="11" key="1">
    <citation type="submission" date="2020-01" db="EMBL/GenBank/DDBJ databases">
        <title>Phosphoaccumulans saitamaens gen. nov., sp. nov., a polyphosphate accumulating bacterium isolated from surface river water.</title>
        <authorList>
            <person name="Watanabe K."/>
            <person name="Suda W."/>
        </authorList>
    </citation>
    <scope>NUCLEOTIDE SEQUENCE [LARGE SCALE GENOMIC DNA]</scope>
    <source>
        <strain evidence="11">ICHIAU1</strain>
    </source>
</reference>
<organism evidence="10 11">
    <name type="scientific">Fluviibacter phosphoraccumulans</name>
    <dbReference type="NCBI Taxonomy" id="1751046"/>
    <lineage>
        <taxon>Bacteria</taxon>
        <taxon>Pseudomonadati</taxon>
        <taxon>Pseudomonadota</taxon>
        <taxon>Betaproteobacteria</taxon>
        <taxon>Rhodocyclales</taxon>
        <taxon>Fluviibacteraceae</taxon>
        <taxon>Fluviibacter</taxon>
    </lineage>
</organism>
<evidence type="ECO:0000256" key="2">
    <source>
        <dbReference type="ARBA" id="ARBA00007783"/>
    </source>
</evidence>
<evidence type="ECO:0000259" key="9">
    <source>
        <dbReference type="PROSITE" id="PS51012"/>
    </source>
</evidence>
<gene>
    <name evidence="10" type="ORF">ICHIAU1_22480</name>
</gene>
<feature type="domain" description="ABC transmembrane type-2" evidence="9">
    <location>
        <begin position="121"/>
        <end position="365"/>
    </location>
</feature>
<feature type="transmembrane region" description="Helical" evidence="8">
    <location>
        <begin position="254"/>
        <end position="276"/>
    </location>
</feature>
<dbReference type="PROSITE" id="PS51012">
    <property type="entry name" value="ABC_TM2"/>
    <property type="match status" value="1"/>
</dbReference>
<dbReference type="PANTHER" id="PTHR30294">
    <property type="entry name" value="MEMBRANE COMPONENT OF ABC TRANSPORTER YHHJ-RELATED"/>
    <property type="match status" value="1"/>
</dbReference>
<dbReference type="Gene3D" id="3.40.1710.10">
    <property type="entry name" value="abc type-2 transporter like domain"/>
    <property type="match status" value="1"/>
</dbReference>
<evidence type="ECO:0000256" key="6">
    <source>
        <dbReference type="ARBA" id="ARBA00022989"/>
    </source>
</evidence>